<evidence type="ECO:0000256" key="5">
    <source>
        <dbReference type="ARBA" id="ARBA00022801"/>
    </source>
</evidence>
<evidence type="ECO:0000313" key="10">
    <source>
        <dbReference type="Proteomes" id="UP000184462"/>
    </source>
</evidence>
<dbReference type="GO" id="GO:0004519">
    <property type="term" value="F:endonuclease activity"/>
    <property type="evidence" value="ECO:0007669"/>
    <property type="project" value="UniProtKB-KW"/>
</dbReference>
<dbReference type="InterPro" id="IPR029060">
    <property type="entry name" value="PIN-like_dom_sf"/>
</dbReference>
<dbReference type="GO" id="GO:0046872">
    <property type="term" value="F:metal ion binding"/>
    <property type="evidence" value="ECO:0007669"/>
    <property type="project" value="UniProtKB-KW"/>
</dbReference>
<gene>
    <name evidence="9" type="ORF">SAMN05444278_10224</name>
</gene>
<evidence type="ECO:0000256" key="6">
    <source>
        <dbReference type="ARBA" id="ARBA00022842"/>
    </source>
</evidence>
<dbReference type="RefSeq" id="WP_073191940.1">
    <property type="nucleotide sequence ID" value="NZ_FQTW01000002.1"/>
</dbReference>
<evidence type="ECO:0000256" key="4">
    <source>
        <dbReference type="ARBA" id="ARBA00022723"/>
    </source>
</evidence>
<proteinExistence type="inferred from homology"/>
<evidence type="ECO:0000256" key="7">
    <source>
        <dbReference type="ARBA" id="ARBA00038093"/>
    </source>
</evidence>
<dbReference type="InterPro" id="IPR050556">
    <property type="entry name" value="Type_II_TA_system_RNase"/>
</dbReference>
<dbReference type="CDD" id="cd18743">
    <property type="entry name" value="PIN_VapC4-5_FitB-like"/>
    <property type="match status" value="1"/>
</dbReference>
<dbReference type="PANTHER" id="PTHR33653:SF1">
    <property type="entry name" value="RIBONUCLEASE VAPC2"/>
    <property type="match status" value="1"/>
</dbReference>
<dbReference type="GO" id="GO:0016787">
    <property type="term" value="F:hydrolase activity"/>
    <property type="evidence" value="ECO:0007669"/>
    <property type="project" value="UniProtKB-KW"/>
</dbReference>
<keyword evidence="6" id="KW-0460">Magnesium</keyword>
<keyword evidence="5" id="KW-0378">Hydrolase</keyword>
<evidence type="ECO:0000256" key="3">
    <source>
        <dbReference type="ARBA" id="ARBA00022722"/>
    </source>
</evidence>
<dbReference type="PANTHER" id="PTHR33653">
    <property type="entry name" value="RIBONUCLEASE VAPC2"/>
    <property type="match status" value="1"/>
</dbReference>
<keyword evidence="4" id="KW-0479">Metal-binding</keyword>
<dbReference type="Pfam" id="PF01850">
    <property type="entry name" value="PIN"/>
    <property type="match status" value="1"/>
</dbReference>
<accession>A0A1M4TUB7</accession>
<dbReference type="AlphaFoldDB" id="A0A1M4TUB7"/>
<name>A0A1M4TUB7_9FLAO</name>
<comment type="cofactor">
    <cofactor evidence="1">
        <name>Mg(2+)</name>
        <dbReference type="ChEBI" id="CHEBI:18420"/>
    </cofactor>
</comment>
<comment type="similarity">
    <text evidence="7">Belongs to the PINc/VapC protein family.</text>
</comment>
<dbReference type="OrthoDB" id="9796690at2"/>
<keyword evidence="9" id="KW-0255">Endonuclease</keyword>
<keyword evidence="3" id="KW-0540">Nuclease</keyword>
<dbReference type="Proteomes" id="UP000184462">
    <property type="component" value="Unassembled WGS sequence"/>
</dbReference>
<dbReference type="Gene3D" id="3.40.50.1010">
    <property type="entry name" value="5'-nuclease"/>
    <property type="match status" value="1"/>
</dbReference>
<dbReference type="EMBL" id="FQTW01000002">
    <property type="protein sequence ID" value="SHE48018.1"/>
    <property type="molecule type" value="Genomic_DNA"/>
</dbReference>
<evidence type="ECO:0000256" key="2">
    <source>
        <dbReference type="ARBA" id="ARBA00022649"/>
    </source>
</evidence>
<evidence type="ECO:0000259" key="8">
    <source>
        <dbReference type="Pfam" id="PF01850"/>
    </source>
</evidence>
<feature type="domain" description="PIN" evidence="8">
    <location>
        <begin position="3"/>
        <end position="122"/>
    </location>
</feature>
<dbReference type="InterPro" id="IPR002716">
    <property type="entry name" value="PIN_dom"/>
</dbReference>
<protein>
    <submittedName>
        <fullName evidence="9">tRNA(fMet)-specific endonuclease VapC</fullName>
    </submittedName>
</protein>
<keyword evidence="10" id="KW-1185">Reference proteome</keyword>
<evidence type="ECO:0000313" key="9">
    <source>
        <dbReference type="EMBL" id="SHE48018.1"/>
    </source>
</evidence>
<reference evidence="9 10" key="1">
    <citation type="submission" date="2016-11" db="EMBL/GenBank/DDBJ databases">
        <authorList>
            <person name="Jaros S."/>
            <person name="Januszkiewicz K."/>
            <person name="Wedrychowicz H."/>
        </authorList>
    </citation>
    <scope>NUCLEOTIDE SEQUENCE [LARGE SCALE GENOMIC DNA]</scope>
    <source>
        <strain evidence="9 10">DSM 25661</strain>
    </source>
</reference>
<dbReference type="STRING" id="1155689.SAMN05444278_10224"/>
<sequence length="132" mass="15213">MKYLIDTNVCIHFFRGKFSLIDSFETVKLSNCAVSEITLAELIFGAENSSNPKKNYKLIDKFTERTKILPIYNAIGIYAKEKVRLRKKGEMISDFDLLIGSTAISNDLIMVTENVKEFKRINGIRIENWVNR</sequence>
<dbReference type="SUPFAM" id="SSF88723">
    <property type="entry name" value="PIN domain-like"/>
    <property type="match status" value="1"/>
</dbReference>
<evidence type="ECO:0000256" key="1">
    <source>
        <dbReference type="ARBA" id="ARBA00001946"/>
    </source>
</evidence>
<organism evidence="9 10">
    <name type="scientific">Psychroflexus salarius</name>
    <dbReference type="NCBI Taxonomy" id="1155689"/>
    <lineage>
        <taxon>Bacteria</taxon>
        <taxon>Pseudomonadati</taxon>
        <taxon>Bacteroidota</taxon>
        <taxon>Flavobacteriia</taxon>
        <taxon>Flavobacteriales</taxon>
        <taxon>Flavobacteriaceae</taxon>
        <taxon>Psychroflexus</taxon>
    </lineage>
</organism>
<keyword evidence="2" id="KW-1277">Toxin-antitoxin system</keyword>